<dbReference type="GO" id="GO:0016787">
    <property type="term" value="F:hydrolase activity"/>
    <property type="evidence" value="ECO:0007669"/>
    <property type="project" value="UniProtKB-KW"/>
</dbReference>
<organism evidence="3 6">
    <name type="scientific">Carbonactinospora thermoautotrophica</name>
    <dbReference type="NCBI Taxonomy" id="1469144"/>
    <lineage>
        <taxon>Bacteria</taxon>
        <taxon>Bacillati</taxon>
        <taxon>Actinomycetota</taxon>
        <taxon>Actinomycetes</taxon>
        <taxon>Kitasatosporales</taxon>
        <taxon>Carbonactinosporaceae</taxon>
        <taxon>Carbonactinospora</taxon>
    </lineage>
</organism>
<gene>
    <name evidence="3" type="ORF">TH66_20925</name>
    <name evidence="4" type="ORF">TR74_18275</name>
</gene>
<dbReference type="Proteomes" id="UP000070598">
    <property type="component" value="Unassembled WGS sequence"/>
</dbReference>
<feature type="active site" description="Proton donor/acceptor" evidence="2">
    <location>
        <position position="114"/>
    </location>
</feature>
<dbReference type="InterPro" id="IPR053465">
    <property type="entry name" value="Sortase_Class_E"/>
</dbReference>
<evidence type="ECO:0000313" key="3">
    <source>
        <dbReference type="EMBL" id="KWW97874.1"/>
    </source>
</evidence>
<reference evidence="3 6" key="1">
    <citation type="submission" date="2015-02" db="EMBL/GenBank/DDBJ databases">
        <title>Physiological reanalysis, assessment of diazotrophy, and genome sequences of multiple isolates of Streptomyces thermoautotrophicus.</title>
        <authorList>
            <person name="MacKellar D.C."/>
            <person name="Lieber L."/>
            <person name="Norman J."/>
            <person name="Bolger A."/>
            <person name="Tobin C."/>
            <person name="Murray J.W."/>
            <person name="Prell J."/>
        </authorList>
    </citation>
    <scope>NUCLEOTIDE SEQUENCE [LARGE SCALE GENOMIC DNA]</scope>
    <source>
        <strain evidence="3 6">UBT1</strain>
    </source>
</reference>
<evidence type="ECO:0000313" key="6">
    <source>
        <dbReference type="Proteomes" id="UP000070659"/>
    </source>
</evidence>
<protein>
    <recommendedName>
        <fullName evidence="7">Sortase</fullName>
    </recommendedName>
</protein>
<dbReference type="InterPro" id="IPR023365">
    <property type="entry name" value="Sortase_dom-sf"/>
</dbReference>
<comment type="caution">
    <text evidence="3">The sequence shown here is derived from an EMBL/GenBank/DDBJ whole genome shotgun (WGS) entry which is preliminary data.</text>
</comment>
<keyword evidence="1" id="KW-0378">Hydrolase</keyword>
<proteinExistence type="predicted"/>
<name>A0A132MJ53_9ACTN</name>
<dbReference type="InterPro" id="IPR005754">
    <property type="entry name" value="Sortase"/>
</dbReference>
<dbReference type="PATRIC" id="fig|1469144.8.peg.809"/>
<accession>A0A132MJ53</accession>
<evidence type="ECO:0000313" key="5">
    <source>
        <dbReference type="Proteomes" id="UP000070598"/>
    </source>
</evidence>
<evidence type="ECO:0000313" key="4">
    <source>
        <dbReference type="EMBL" id="KWX07594.1"/>
    </source>
</evidence>
<dbReference type="Gene3D" id="2.40.260.10">
    <property type="entry name" value="Sortase"/>
    <property type="match status" value="1"/>
</dbReference>
<dbReference type="CDD" id="cd05830">
    <property type="entry name" value="Sortase_E"/>
    <property type="match status" value="1"/>
</dbReference>
<dbReference type="SUPFAM" id="SSF63817">
    <property type="entry name" value="Sortase"/>
    <property type="match status" value="1"/>
</dbReference>
<evidence type="ECO:0000256" key="1">
    <source>
        <dbReference type="ARBA" id="ARBA00022801"/>
    </source>
</evidence>
<evidence type="ECO:0008006" key="7">
    <source>
        <dbReference type="Google" id="ProtNLM"/>
    </source>
</evidence>
<evidence type="ECO:0000256" key="2">
    <source>
        <dbReference type="PIRSR" id="PIRSR605754-1"/>
    </source>
</evidence>
<sequence length="215" mass="23892">MRAVIRGFGELLITLGVIILLFCGYQVFWTSLQAKSAMNRENSQLREQWEGGAGGLKAFSPGQGFAIIHIPRLGADYEKPILEGTSLDILDKGVGHYEETAMPGEVGNFSLAGHRLTHGEPFRHLDKLRKGDYVVIETADFWYTYRITTNPYIVLPSDTEVIAPVPNRPGKKPTKAMITLTTCHPWYSSEKRMILHGVLVSKLKRSDGPPPALQS</sequence>
<dbReference type="AlphaFoldDB" id="A0A132MJ53"/>
<dbReference type="Proteomes" id="UP000070659">
    <property type="component" value="Unassembled WGS sequence"/>
</dbReference>
<reference evidence="5" key="2">
    <citation type="submission" date="2015-02" db="EMBL/GenBank/DDBJ databases">
        <title>Physiological reanalysis, assessment of diazotrophy, and genome sequences of multiple isolates of Streptomyces thermoautotrophicus.</title>
        <authorList>
            <person name="MacKellar D.C."/>
            <person name="Lieber L."/>
            <person name="Norman J."/>
            <person name="Bolger A."/>
            <person name="Tobin C."/>
            <person name="Murray J.W."/>
            <person name="Friesen M."/>
            <person name="Prell J."/>
        </authorList>
    </citation>
    <scope>NUCLEOTIDE SEQUENCE [LARGE SCALE GENOMIC DNA]</scope>
    <source>
        <strain evidence="5">UBT1</strain>
    </source>
</reference>
<dbReference type="Pfam" id="PF04203">
    <property type="entry name" value="Sortase"/>
    <property type="match status" value="1"/>
</dbReference>
<dbReference type="RefSeq" id="WP_067071553.1">
    <property type="nucleotide sequence ID" value="NZ_JYIJ01000019.1"/>
</dbReference>
<feature type="active site" description="Acyl-thioester intermediate" evidence="2">
    <location>
        <position position="183"/>
    </location>
</feature>
<dbReference type="EMBL" id="JYIK01001047">
    <property type="protein sequence ID" value="KWX07594.1"/>
    <property type="molecule type" value="Genomic_DNA"/>
</dbReference>
<dbReference type="EMBL" id="JYIJ01000019">
    <property type="protein sequence ID" value="KWW97874.1"/>
    <property type="molecule type" value="Genomic_DNA"/>
</dbReference>
<dbReference type="InterPro" id="IPR042003">
    <property type="entry name" value="Sortase_E"/>
</dbReference>
<dbReference type="NCBIfam" id="TIGR01076">
    <property type="entry name" value="sortase_fam"/>
    <property type="match status" value="1"/>
</dbReference>
<dbReference type="NCBIfam" id="NF033747">
    <property type="entry name" value="class_E_sortase"/>
    <property type="match status" value="1"/>
</dbReference>